<gene>
    <name evidence="2" type="ORF">ANTHELSMS3_03625</name>
</gene>
<feature type="signal peptide" evidence="1">
    <location>
        <begin position="1"/>
        <end position="23"/>
    </location>
</feature>
<keyword evidence="3" id="KW-1185">Reference proteome</keyword>
<dbReference type="SUPFAM" id="SSF52096">
    <property type="entry name" value="ClpP/crotonase"/>
    <property type="match status" value="1"/>
</dbReference>
<feature type="chain" id="PRO_5013166345" description="SH3 domain-containing protein" evidence="1">
    <location>
        <begin position="24"/>
        <end position="472"/>
    </location>
</feature>
<dbReference type="InterPro" id="IPR029045">
    <property type="entry name" value="ClpP/crotonase-like_dom_sf"/>
</dbReference>
<proteinExistence type="predicted"/>
<name>A0A222E895_9RHOB</name>
<protein>
    <recommendedName>
        <fullName evidence="4">SH3 domain-containing protein</fullName>
    </recommendedName>
</protein>
<evidence type="ECO:0000313" key="2">
    <source>
        <dbReference type="EMBL" id="ASP22248.1"/>
    </source>
</evidence>
<evidence type="ECO:0000313" key="3">
    <source>
        <dbReference type="Proteomes" id="UP000203589"/>
    </source>
</evidence>
<evidence type="ECO:0000256" key="1">
    <source>
        <dbReference type="SAM" id="SignalP"/>
    </source>
</evidence>
<dbReference type="EMBL" id="CP022540">
    <property type="protein sequence ID" value="ASP22248.1"/>
    <property type="molecule type" value="Genomic_DNA"/>
</dbReference>
<keyword evidence="1" id="KW-0732">Signal</keyword>
<evidence type="ECO:0008006" key="4">
    <source>
        <dbReference type="Google" id="ProtNLM"/>
    </source>
</evidence>
<organism evidence="2 3">
    <name type="scientific">Antarctobacter heliothermus</name>
    <dbReference type="NCBI Taxonomy" id="74033"/>
    <lineage>
        <taxon>Bacteria</taxon>
        <taxon>Pseudomonadati</taxon>
        <taxon>Pseudomonadota</taxon>
        <taxon>Alphaproteobacteria</taxon>
        <taxon>Rhodobacterales</taxon>
        <taxon>Roseobacteraceae</taxon>
        <taxon>Antarctobacter</taxon>
    </lineage>
</organism>
<dbReference type="Proteomes" id="UP000203589">
    <property type="component" value="Chromosome"/>
</dbReference>
<dbReference type="KEGG" id="aht:ANTHELSMS3_03625"/>
<accession>A0A222E895</accession>
<sequence length="472" mass="51505">MLRFIWMFVGFLAAAVFADTAEAARITAGKAGLCRVTLEGEITPGDVEKLRAAPMDRPIWWSNFEDGSWAALCLDSPGGSLASGLELARYVLDNRIGTVIDDGADCLSACALVFMFGTAHQHESVALTNRRLHVGGRLGFHQPDLTLDRSRDYSVDDVAAAFDLAIEATLNFLALAARPRPDTPRPFVDGDLLEAMLQHKGQDFFKFDTVNKAGRWDIALFGFTPPEFSAEGMVYACQNMTGWTARLEQEQLPYQPDGYSHRIDATQGQDGFADGQRFKVDFSGMMTYACEVGLRPVYQGGAQAVLCGYRENLSAQVGPDTCLQSTGAPGRWPVVPPAALLPAKTSLKDLKATRGTGETARVLSDTPCMSSTGRAQVINVQSFTSLRQVMSHDAPRLAELPLGSTYEISSAPDSDFRHPRHQACMALCQMAEMGTPYDSAALQSCIDTDWMWFQIKTPSGQNGYASARYLTY</sequence>
<dbReference type="OrthoDB" id="7838311at2"/>
<dbReference type="AlphaFoldDB" id="A0A222E895"/>
<dbReference type="RefSeq" id="WP_094036057.1">
    <property type="nucleotide sequence ID" value="NZ_CP022540.1"/>
</dbReference>
<reference evidence="2 3" key="1">
    <citation type="submission" date="2017-07" db="EMBL/GenBank/DDBJ databases">
        <title>Genome Sequence of Antarctobacter heliothermus Strain SMS3 Isolated from a culture of the Diatom Skeletonema marinoi.</title>
        <authorList>
            <person name="Topel M."/>
            <person name="Pinder M.I.M."/>
            <person name="Johansson O.N."/>
            <person name="Kourtchenko O."/>
            <person name="Godhe A."/>
            <person name="Clarke A.K."/>
        </authorList>
    </citation>
    <scope>NUCLEOTIDE SEQUENCE [LARGE SCALE GENOMIC DNA]</scope>
    <source>
        <strain evidence="2 3">SMS3</strain>
    </source>
</reference>